<dbReference type="KEGG" id="cbae:COR50_15630"/>
<keyword evidence="2" id="KW-1185">Reference proteome</keyword>
<dbReference type="RefSeq" id="WP_098194849.1">
    <property type="nucleotide sequence ID" value="NZ_CP023777.1"/>
</dbReference>
<reference evidence="1 2" key="1">
    <citation type="submission" date="2017-10" db="EMBL/GenBank/DDBJ databases">
        <title>Paenichitinophaga pekingensis gen. nov., sp. nov., isolated from activated sludge.</title>
        <authorList>
            <person name="Jin D."/>
            <person name="Kong X."/>
            <person name="Deng Y."/>
            <person name="Bai Z."/>
        </authorList>
    </citation>
    <scope>NUCLEOTIDE SEQUENCE [LARGE SCALE GENOMIC DNA]</scope>
    <source>
        <strain evidence="1 2">13</strain>
    </source>
</reference>
<gene>
    <name evidence="1" type="ORF">COR50_15630</name>
</gene>
<dbReference type="AlphaFoldDB" id="A0A291QWX9"/>
<dbReference type="EMBL" id="CP023777">
    <property type="protein sequence ID" value="ATL48476.1"/>
    <property type="molecule type" value="Genomic_DNA"/>
</dbReference>
<dbReference type="OrthoDB" id="793934at2"/>
<accession>A0A291QWX9</accession>
<evidence type="ECO:0000313" key="2">
    <source>
        <dbReference type="Proteomes" id="UP000220133"/>
    </source>
</evidence>
<dbReference type="Proteomes" id="UP000220133">
    <property type="component" value="Chromosome"/>
</dbReference>
<organism evidence="1 2">
    <name type="scientific">Chitinophaga caeni</name>
    <dbReference type="NCBI Taxonomy" id="2029983"/>
    <lineage>
        <taxon>Bacteria</taxon>
        <taxon>Pseudomonadati</taxon>
        <taxon>Bacteroidota</taxon>
        <taxon>Chitinophagia</taxon>
        <taxon>Chitinophagales</taxon>
        <taxon>Chitinophagaceae</taxon>
        <taxon>Chitinophaga</taxon>
    </lineage>
</organism>
<proteinExistence type="predicted"/>
<evidence type="ECO:0000313" key="1">
    <source>
        <dbReference type="EMBL" id="ATL48476.1"/>
    </source>
</evidence>
<name>A0A291QWX9_9BACT</name>
<sequence length="169" mass="19149">MEPVAVQLKVKQIIDHASSGEFERSCWEDAYREWRLQVQAYNPGNVLQTWDAIKRASEKAAFHVPYKTAYAIGLHIKSLGDNIPIAMDLMNEVMLPFSKYQIEILSAEINNLQSFKMAIIYSTPSLCLLGMQADRWWLSTGIPKSTGEPIPTFMVATHPNISITSYQKL</sequence>
<protein>
    <submittedName>
        <fullName evidence="1">Uncharacterized protein</fullName>
    </submittedName>
</protein>